<proteinExistence type="predicted"/>
<dbReference type="Proteomes" id="UP001732700">
    <property type="component" value="Chromosome 7C"/>
</dbReference>
<evidence type="ECO:0000313" key="1">
    <source>
        <dbReference type="EnsemblPlants" id="AVESA.00010b.r2.7CG0686260.1.CDS"/>
    </source>
</evidence>
<reference evidence="1" key="2">
    <citation type="submission" date="2025-09" db="UniProtKB">
        <authorList>
            <consortium name="EnsemblPlants"/>
        </authorList>
    </citation>
    <scope>IDENTIFICATION</scope>
</reference>
<evidence type="ECO:0000313" key="2">
    <source>
        <dbReference type="Proteomes" id="UP001732700"/>
    </source>
</evidence>
<dbReference type="EnsemblPlants" id="AVESA.00010b.r2.7CG0686260.1">
    <property type="protein sequence ID" value="AVESA.00010b.r2.7CG0686260.1.CDS"/>
    <property type="gene ID" value="AVESA.00010b.r2.7CG0686260"/>
</dbReference>
<sequence>MGLHHCIQLCTGSVPAAAAEPSADDGMMSTQLYLAVCEGRHDQALALLAADHHVAVSDQVSTERNNVLHLAAEQGHAELIQGLYDRSGDKSLLSSQNSALDTPLHCAARAGHDTSVSLLVQLAQDCGEETILLWKNKAGDTAMHLAARLGHDKAVQVLVNAAPELASEVNDAGVSPLYLAVMSRSEASVRAITGNCIHASAAGPSSQNALHAAVFQGSRQSLIIPAWTLKFASIFVRSHNLKRYLDTVVCQEWSACYWIGSHPWPANRTIVAALRSTSLRPTATIRS</sequence>
<reference evidence="1" key="1">
    <citation type="submission" date="2021-05" db="EMBL/GenBank/DDBJ databases">
        <authorList>
            <person name="Scholz U."/>
            <person name="Mascher M."/>
            <person name="Fiebig A."/>
        </authorList>
    </citation>
    <scope>NUCLEOTIDE SEQUENCE [LARGE SCALE GENOMIC DNA]</scope>
</reference>
<protein>
    <submittedName>
        <fullName evidence="1">Uncharacterized protein</fullName>
    </submittedName>
</protein>
<accession>A0ACD6A208</accession>
<keyword evidence="2" id="KW-1185">Reference proteome</keyword>
<organism evidence="1 2">
    <name type="scientific">Avena sativa</name>
    <name type="common">Oat</name>
    <dbReference type="NCBI Taxonomy" id="4498"/>
    <lineage>
        <taxon>Eukaryota</taxon>
        <taxon>Viridiplantae</taxon>
        <taxon>Streptophyta</taxon>
        <taxon>Embryophyta</taxon>
        <taxon>Tracheophyta</taxon>
        <taxon>Spermatophyta</taxon>
        <taxon>Magnoliopsida</taxon>
        <taxon>Liliopsida</taxon>
        <taxon>Poales</taxon>
        <taxon>Poaceae</taxon>
        <taxon>BOP clade</taxon>
        <taxon>Pooideae</taxon>
        <taxon>Poodae</taxon>
        <taxon>Poeae</taxon>
        <taxon>Poeae Chloroplast Group 1 (Aveneae type)</taxon>
        <taxon>Aveninae</taxon>
        <taxon>Avena</taxon>
    </lineage>
</organism>
<name>A0ACD6A208_AVESA</name>